<comment type="caution">
    <text evidence="5">The sequence shown here is derived from an EMBL/GenBank/DDBJ whole genome shotgun (WGS) entry which is preliminary data.</text>
</comment>
<organism evidence="5 6">
    <name type="scientific">Nonomuraea typhae</name>
    <dbReference type="NCBI Taxonomy" id="2603600"/>
    <lineage>
        <taxon>Bacteria</taxon>
        <taxon>Bacillati</taxon>
        <taxon>Actinomycetota</taxon>
        <taxon>Actinomycetes</taxon>
        <taxon>Streptosporangiales</taxon>
        <taxon>Streptosporangiaceae</taxon>
        <taxon>Nonomuraea</taxon>
    </lineage>
</organism>
<evidence type="ECO:0000256" key="1">
    <source>
        <dbReference type="ARBA" id="ARBA00022690"/>
    </source>
</evidence>
<dbReference type="InterPro" id="IPR018990">
    <property type="entry name" value="Prot_inh_I42_chagasin"/>
</dbReference>
<evidence type="ECO:0000256" key="3">
    <source>
        <dbReference type="SAM" id="SignalP"/>
    </source>
</evidence>
<reference evidence="5 6" key="1">
    <citation type="submission" date="2024-10" db="EMBL/GenBank/DDBJ databases">
        <title>The Natural Products Discovery Center: Release of the First 8490 Sequenced Strains for Exploring Actinobacteria Biosynthetic Diversity.</title>
        <authorList>
            <person name="Kalkreuter E."/>
            <person name="Kautsar S.A."/>
            <person name="Yang D."/>
            <person name="Bader C.D."/>
            <person name="Teijaro C.N."/>
            <person name="Fluegel L."/>
            <person name="Davis C.M."/>
            <person name="Simpson J.R."/>
            <person name="Lauterbach L."/>
            <person name="Steele A.D."/>
            <person name="Gui C."/>
            <person name="Meng S."/>
            <person name="Li G."/>
            <person name="Viehrig K."/>
            <person name="Ye F."/>
            <person name="Su P."/>
            <person name="Kiefer A.F."/>
            <person name="Nichols A."/>
            <person name="Cepeda A.J."/>
            <person name="Yan W."/>
            <person name="Fan B."/>
            <person name="Jiang Y."/>
            <person name="Adhikari A."/>
            <person name="Zheng C.-J."/>
            <person name="Schuster L."/>
            <person name="Cowan T.M."/>
            <person name="Smanski M.J."/>
            <person name="Chevrette M.G."/>
            <person name="De Carvalho L.P.S."/>
            <person name="Shen B."/>
        </authorList>
    </citation>
    <scope>NUCLEOTIDE SEQUENCE [LARGE SCALE GENOMIC DNA]</scope>
    <source>
        <strain evidence="5 6">NPDC050545</strain>
    </source>
</reference>
<dbReference type="EMBL" id="JBITGY010000001">
    <property type="protein sequence ID" value="MFI6496110.1"/>
    <property type="molecule type" value="Genomic_DNA"/>
</dbReference>
<dbReference type="Pfam" id="PF09394">
    <property type="entry name" value="Inhibitor_I42"/>
    <property type="match status" value="1"/>
</dbReference>
<keyword evidence="2" id="KW-0789">Thiol protease inhibitor</keyword>
<keyword evidence="3" id="KW-0732">Signal</keyword>
<sequence>MKRTWAAAALLAVTAAGCGAGSAVSDYGTVIKGAKGQSVPVEVGQGQRFSLTVPDNPSIGDQWSLVEAPDAKVASFISEEHESEGGAPGSNGTGYFVFNAKRQGTTEVKLYNCWRCGTEKTPTAPDSIRESGTATFTITVK</sequence>
<keyword evidence="6" id="KW-1185">Reference proteome</keyword>
<dbReference type="Gene3D" id="2.60.40.2020">
    <property type="match status" value="1"/>
</dbReference>
<gene>
    <name evidence="5" type="ORF">ACIBG2_01945</name>
</gene>
<evidence type="ECO:0000259" key="4">
    <source>
        <dbReference type="Pfam" id="PF09394"/>
    </source>
</evidence>
<dbReference type="Proteomes" id="UP001612741">
    <property type="component" value="Unassembled WGS sequence"/>
</dbReference>
<evidence type="ECO:0000313" key="6">
    <source>
        <dbReference type="Proteomes" id="UP001612741"/>
    </source>
</evidence>
<evidence type="ECO:0000256" key="2">
    <source>
        <dbReference type="ARBA" id="ARBA00022704"/>
    </source>
</evidence>
<dbReference type="RefSeq" id="WP_397078035.1">
    <property type="nucleotide sequence ID" value="NZ_JBITGY010000001.1"/>
</dbReference>
<evidence type="ECO:0000313" key="5">
    <source>
        <dbReference type="EMBL" id="MFI6496110.1"/>
    </source>
</evidence>
<proteinExistence type="predicted"/>
<keyword evidence="1 5" id="KW-0646">Protease inhibitor</keyword>
<feature type="chain" id="PRO_5046363129" evidence="3">
    <location>
        <begin position="21"/>
        <end position="141"/>
    </location>
</feature>
<accession>A0ABW7YJN2</accession>
<dbReference type="GO" id="GO:0030414">
    <property type="term" value="F:peptidase inhibitor activity"/>
    <property type="evidence" value="ECO:0007669"/>
    <property type="project" value="UniProtKB-KW"/>
</dbReference>
<feature type="signal peptide" evidence="3">
    <location>
        <begin position="1"/>
        <end position="20"/>
    </location>
</feature>
<dbReference type="InterPro" id="IPR036331">
    <property type="entry name" value="Chagasin-like_sf"/>
</dbReference>
<protein>
    <submittedName>
        <fullName evidence="5">Protease inhibitor I42 family protein</fullName>
    </submittedName>
</protein>
<name>A0ABW7YJN2_9ACTN</name>
<dbReference type="PROSITE" id="PS51257">
    <property type="entry name" value="PROKAR_LIPOPROTEIN"/>
    <property type="match status" value="1"/>
</dbReference>
<dbReference type="SUPFAM" id="SSF141066">
    <property type="entry name" value="ICP-like"/>
    <property type="match status" value="1"/>
</dbReference>
<feature type="domain" description="Proteinase inhibitor I42 chagasin" evidence="4">
    <location>
        <begin position="43"/>
        <end position="115"/>
    </location>
</feature>